<keyword evidence="1" id="KW-1133">Transmembrane helix</keyword>
<feature type="transmembrane region" description="Helical" evidence="1">
    <location>
        <begin position="25"/>
        <end position="43"/>
    </location>
</feature>
<dbReference type="AlphaFoldDB" id="A0A9D8KE25"/>
<dbReference type="PANTHER" id="PTHR40044:SF1">
    <property type="entry name" value="INTEGRAL MEMBRANE PROTEIN"/>
    <property type="match status" value="1"/>
</dbReference>
<name>A0A9D8KE25_9DELT</name>
<reference evidence="2" key="2">
    <citation type="submission" date="2021-01" db="EMBL/GenBank/DDBJ databases">
        <authorList>
            <person name="Hahn C.R."/>
            <person name="Youssef N.H."/>
            <person name="Elshahed M."/>
        </authorList>
    </citation>
    <scope>NUCLEOTIDE SEQUENCE</scope>
    <source>
        <strain evidence="2">Zod_Metabat.24</strain>
    </source>
</reference>
<dbReference type="InterPro" id="IPR010387">
    <property type="entry name" value="QueT"/>
</dbReference>
<dbReference type="EMBL" id="JAFGIX010000033">
    <property type="protein sequence ID" value="MBN1572979.1"/>
    <property type="molecule type" value="Genomic_DNA"/>
</dbReference>
<feature type="transmembrane region" description="Helical" evidence="1">
    <location>
        <begin position="112"/>
        <end position="132"/>
    </location>
</feature>
<feature type="transmembrane region" description="Helical" evidence="1">
    <location>
        <begin position="55"/>
        <end position="79"/>
    </location>
</feature>
<dbReference type="PANTHER" id="PTHR40044">
    <property type="entry name" value="INTEGRAL MEMBRANE PROTEIN-RELATED"/>
    <property type="match status" value="1"/>
</dbReference>
<evidence type="ECO:0000256" key="1">
    <source>
        <dbReference type="SAM" id="Phobius"/>
    </source>
</evidence>
<dbReference type="Proteomes" id="UP000809273">
    <property type="component" value="Unassembled WGS sequence"/>
</dbReference>
<reference evidence="2" key="1">
    <citation type="journal article" date="2021" name="Environ. Microbiol.">
        <title>Genomic characterization of three novel Desulfobacterota classes expand the metabolic and phylogenetic diversity of the phylum.</title>
        <authorList>
            <person name="Murphy C.L."/>
            <person name="Biggerstaff J."/>
            <person name="Eichhorn A."/>
            <person name="Ewing E."/>
            <person name="Shahan R."/>
            <person name="Soriano D."/>
            <person name="Stewart S."/>
            <person name="VanMol K."/>
            <person name="Walker R."/>
            <person name="Walters P."/>
            <person name="Elshahed M.S."/>
            <person name="Youssef N.H."/>
        </authorList>
    </citation>
    <scope>NUCLEOTIDE SEQUENCE</scope>
    <source>
        <strain evidence="2">Zod_Metabat.24</strain>
    </source>
</reference>
<evidence type="ECO:0000313" key="3">
    <source>
        <dbReference type="Proteomes" id="UP000809273"/>
    </source>
</evidence>
<proteinExistence type="predicted"/>
<keyword evidence="1" id="KW-0812">Transmembrane</keyword>
<comment type="caution">
    <text evidence="2">The sequence shown here is derived from an EMBL/GenBank/DDBJ whole genome shotgun (WGS) entry which is preliminary data.</text>
</comment>
<feature type="transmembrane region" description="Helical" evidence="1">
    <location>
        <begin position="138"/>
        <end position="159"/>
    </location>
</feature>
<dbReference type="Pfam" id="PF06177">
    <property type="entry name" value="QueT"/>
    <property type="match status" value="1"/>
</dbReference>
<feature type="transmembrane region" description="Helical" evidence="1">
    <location>
        <begin position="85"/>
        <end position="105"/>
    </location>
</feature>
<dbReference type="PIRSF" id="PIRSF031501">
    <property type="entry name" value="QueT"/>
    <property type="match status" value="1"/>
</dbReference>
<protein>
    <submittedName>
        <fullName evidence="2">QueT transporter family protein</fullName>
    </submittedName>
</protein>
<keyword evidence="1" id="KW-0472">Membrane</keyword>
<sequence>MSENRVENANPTGGPRRSIHPITEIAVISALYVALTVYVYPISYGPIQFRISEAVVILVATSPYLIVFVPIGCFIANLLSPYAGFWDLIFMPLVSTVGAIPMAVFGRRYLLFTSWFYAVVTAAGVGLMLSVILEKGYIVLTVPVLVSQMIIMTIAFFMLKGYSRYQKHREGGAVK</sequence>
<organism evidence="2 3">
    <name type="scientific">Candidatus Zymogenus saltonus</name>
    <dbReference type="NCBI Taxonomy" id="2844893"/>
    <lineage>
        <taxon>Bacteria</taxon>
        <taxon>Deltaproteobacteria</taxon>
        <taxon>Candidatus Zymogenia</taxon>
        <taxon>Candidatus Zymogeniales</taxon>
        <taxon>Candidatus Zymogenaceae</taxon>
        <taxon>Candidatus Zymogenus</taxon>
    </lineage>
</organism>
<evidence type="ECO:0000313" key="2">
    <source>
        <dbReference type="EMBL" id="MBN1572979.1"/>
    </source>
</evidence>
<gene>
    <name evidence="2" type="ORF">JW984_07280</name>
</gene>
<accession>A0A9D8KE25</accession>